<comment type="subcellular location">
    <subcellularLocation>
        <location evidence="1">Cell membrane</location>
        <topology evidence="1">Multi-pass membrane protein</topology>
    </subcellularLocation>
</comment>
<keyword evidence="3 8" id="KW-0812">Transmembrane</keyword>
<accession>A0A8T2IEI4</accession>
<comment type="caution">
    <text evidence="9">The sequence shown here is derived from an EMBL/GenBank/DDBJ whole genome shotgun (WGS) entry which is preliminary data.</text>
</comment>
<dbReference type="Pfam" id="PF06638">
    <property type="entry name" value="Strabismus"/>
    <property type="match status" value="1"/>
</dbReference>
<keyword evidence="5 8" id="KW-0472">Membrane</keyword>
<feature type="transmembrane region" description="Helical" evidence="8">
    <location>
        <begin position="119"/>
        <end position="138"/>
    </location>
</feature>
<feature type="transmembrane region" description="Helical" evidence="8">
    <location>
        <begin position="150"/>
        <end position="170"/>
    </location>
</feature>
<evidence type="ECO:0000256" key="1">
    <source>
        <dbReference type="ARBA" id="ARBA00004651"/>
    </source>
</evidence>
<keyword evidence="10" id="KW-1185">Reference proteome</keyword>
<feature type="compositionally biased region" description="Polar residues" evidence="7">
    <location>
        <begin position="43"/>
        <end position="52"/>
    </location>
</feature>
<keyword evidence="4 8" id="KW-1133">Transmembrane helix</keyword>
<feature type="non-terminal residue" evidence="9">
    <location>
        <position position="238"/>
    </location>
</feature>
<sequence>RDRSGDGQKSVTIQPAVGQPLLGEDSGRGEEDDDGQDDHWGETTTAVTSERSASLEDLAPSGGPRSPDTIRPEPRIMAGFYVSCTLALFSLLTPPTFIVLPQILWGSKLHPCSVTCEGLYISVAFKLLLLVLATWAVFLRPPRSSLPRLVEFHALLLVLLFLLLTSYWLFYGVRVLGTQEKNLLGVVEYSASLVDTLLFIHYLALVLLELRQLQPFFIIKVMRGSDGETRFYSLGTLR</sequence>
<feature type="transmembrane region" description="Helical" evidence="8">
    <location>
        <begin position="190"/>
        <end position="210"/>
    </location>
</feature>
<dbReference type="OrthoDB" id="8887313at2759"/>
<feature type="transmembrane region" description="Helical" evidence="8">
    <location>
        <begin position="78"/>
        <end position="99"/>
    </location>
</feature>
<comment type="similarity">
    <text evidence="6">Belongs to the Vang family.</text>
</comment>
<name>A0A8T2IEI4_9PIPI</name>
<evidence type="ECO:0000256" key="4">
    <source>
        <dbReference type="ARBA" id="ARBA00022989"/>
    </source>
</evidence>
<keyword evidence="2" id="KW-1003">Cell membrane</keyword>
<evidence type="ECO:0000256" key="7">
    <source>
        <dbReference type="SAM" id="MobiDB-lite"/>
    </source>
</evidence>
<evidence type="ECO:0000256" key="3">
    <source>
        <dbReference type="ARBA" id="ARBA00022692"/>
    </source>
</evidence>
<feature type="region of interest" description="Disordered" evidence="7">
    <location>
        <begin position="1"/>
        <end position="71"/>
    </location>
</feature>
<evidence type="ECO:0000256" key="6">
    <source>
        <dbReference type="ARBA" id="ARBA00025718"/>
    </source>
</evidence>
<dbReference type="GO" id="GO:0005886">
    <property type="term" value="C:plasma membrane"/>
    <property type="evidence" value="ECO:0007669"/>
    <property type="project" value="UniProtKB-SubCell"/>
</dbReference>
<gene>
    <name evidence="9" type="ORF">GDO86_019963</name>
</gene>
<proteinExistence type="inferred from homology"/>
<organism evidence="9 10">
    <name type="scientific">Hymenochirus boettgeri</name>
    <name type="common">Congo dwarf clawed frog</name>
    <dbReference type="NCBI Taxonomy" id="247094"/>
    <lineage>
        <taxon>Eukaryota</taxon>
        <taxon>Metazoa</taxon>
        <taxon>Chordata</taxon>
        <taxon>Craniata</taxon>
        <taxon>Vertebrata</taxon>
        <taxon>Euteleostomi</taxon>
        <taxon>Amphibia</taxon>
        <taxon>Batrachia</taxon>
        <taxon>Anura</taxon>
        <taxon>Pipoidea</taxon>
        <taxon>Pipidae</taxon>
        <taxon>Pipinae</taxon>
        <taxon>Hymenochirus</taxon>
    </lineage>
</organism>
<protein>
    <submittedName>
        <fullName evidence="9">Uncharacterized protein</fullName>
    </submittedName>
</protein>
<evidence type="ECO:0000313" key="10">
    <source>
        <dbReference type="Proteomes" id="UP000812440"/>
    </source>
</evidence>
<reference evidence="9" key="1">
    <citation type="thesis" date="2020" institute="ProQuest LLC" country="789 East Eisenhower Parkway, Ann Arbor, MI, USA">
        <title>Comparative Genomics and Chromosome Evolution.</title>
        <authorList>
            <person name="Mudd A.B."/>
        </authorList>
    </citation>
    <scope>NUCLEOTIDE SEQUENCE</scope>
    <source>
        <strain evidence="9">Female2</strain>
        <tissue evidence="9">Blood</tissue>
    </source>
</reference>
<evidence type="ECO:0000313" key="9">
    <source>
        <dbReference type="EMBL" id="KAG8429520.1"/>
    </source>
</evidence>
<dbReference type="PANTHER" id="PTHR20886">
    <property type="entry name" value="VANG-LIKE PROTEIN"/>
    <property type="match status" value="1"/>
</dbReference>
<evidence type="ECO:0000256" key="8">
    <source>
        <dbReference type="SAM" id="Phobius"/>
    </source>
</evidence>
<dbReference type="AlphaFoldDB" id="A0A8T2IEI4"/>
<dbReference type="EMBL" id="JAACNH010006052">
    <property type="protein sequence ID" value="KAG8429520.1"/>
    <property type="molecule type" value="Genomic_DNA"/>
</dbReference>
<dbReference type="InterPro" id="IPR009539">
    <property type="entry name" value="VANGL"/>
</dbReference>
<dbReference type="Proteomes" id="UP000812440">
    <property type="component" value="Unassembled WGS sequence"/>
</dbReference>
<evidence type="ECO:0000256" key="5">
    <source>
        <dbReference type="ARBA" id="ARBA00023136"/>
    </source>
</evidence>
<evidence type="ECO:0000256" key="2">
    <source>
        <dbReference type="ARBA" id="ARBA00022475"/>
    </source>
</evidence>